<dbReference type="RefSeq" id="WP_009559318.1">
    <property type="nucleotide sequence ID" value="NZ_AYZN01000011.1"/>
</dbReference>
<evidence type="ECO:0000259" key="2">
    <source>
        <dbReference type="Pfam" id="PF19200"/>
    </source>
</evidence>
<dbReference type="Pfam" id="PF05913">
    <property type="entry name" value="MupG_C"/>
    <property type="match status" value="1"/>
</dbReference>
<dbReference type="PANTHER" id="PTHR38435:SF2">
    <property type="entry name" value="DUF871 DOMAIN-CONTAINING PROTEIN"/>
    <property type="match status" value="1"/>
</dbReference>
<reference evidence="3 4" key="1">
    <citation type="submission" date="2012-06" db="EMBL/GenBank/DDBJ databases">
        <title>Draft Genome Sequence of Lactobacillus pasteurii CRBIP 24.76T.</title>
        <authorList>
            <person name="Cousin S."/>
            <person name="Bouchier C."/>
            <person name="Loux V."/>
            <person name="Ma L."/>
            <person name="Creno S."/>
            <person name="Bizet C."/>
            <person name="Clermont D."/>
        </authorList>
    </citation>
    <scope>NUCLEOTIDE SEQUENCE [LARGE SCALE GENOMIC DNA]</scope>
    <source>
        <strain evidence="4">CRBIP 24.76T</strain>
    </source>
</reference>
<dbReference type="Proteomes" id="UP000009311">
    <property type="component" value="Unassembled WGS sequence"/>
</dbReference>
<feature type="domain" description="6-phospho-N-acetylmuramidase N-terminal" evidence="2">
    <location>
        <begin position="2"/>
        <end position="227"/>
    </location>
</feature>
<dbReference type="InterPro" id="IPR013785">
    <property type="entry name" value="Aldolase_TIM"/>
</dbReference>
<dbReference type="InterPro" id="IPR043894">
    <property type="entry name" value="MupG_C"/>
</dbReference>
<gene>
    <name evidence="3" type="ORF">BN53_01380</name>
</gene>
<dbReference type="InterPro" id="IPR043797">
    <property type="entry name" value="MupG_N"/>
</dbReference>
<dbReference type="Pfam" id="PF19200">
    <property type="entry name" value="MupG_N"/>
    <property type="match status" value="1"/>
</dbReference>
<dbReference type="Gene3D" id="2.40.100.10">
    <property type="entry name" value="Cyclophilin-like"/>
    <property type="match status" value="1"/>
</dbReference>
<dbReference type="SUPFAM" id="SSF50891">
    <property type="entry name" value="Cyclophilin-like"/>
    <property type="match status" value="1"/>
</dbReference>
<sequence length="342" mass="39483">MLGISVYLSQYDPDYVQKSAQMGAKYVFTSLQLPEEDDEQVAATIQKLLAQCNQLGLILVPDISPETFNKLSLPAGDYATLREFKIQALRLDYGFDDFDLIKNLQQDFLVFLNASVINDFYLEKAEQNGIDFNQLRLTYNFYPEEETGMDWGRFKQRNFLLKSRGLVTQAFIPGDKKKRFPLYAGLPSVERHRGMNPYVAAVELIHEAQVDDIFVGDLAISEKYLAWIKDYQEQKIMHLPCHLRENYTSLAGQEIMIRADQPEKLIRLLLPRTPEVEIDHPLKRIPGAIVMQNKLAKRYSGEVYLIKKELPFDSRSNVIGYVDPEFLPLLEQIDENTRIVFC</sequence>
<accession>I7IYW9</accession>
<dbReference type="EMBL" id="CAKD01000010">
    <property type="protein sequence ID" value="CCI84762.1"/>
    <property type="molecule type" value="Genomic_DNA"/>
</dbReference>
<dbReference type="InterPro" id="IPR008589">
    <property type="entry name" value="MupG"/>
</dbReference>
<name>I7IYW9_9LACO</name>
<feature type="domain" description="6-phospho-N-acetylmuramidase C-terminal" evidence="1">
    <location>
        <begin position="246"/>
        <end position="341"/>
    </location>
</feature>
<organism evidence="3 4">
    <name type="scientific">Lactobacillus pasteurii DSM 23907 = CRBIP 24.76</name>
    <dbReference type="NCBI Taxonomy" id="1423790"/>
    <lineage>
        <taxon>Bacteria</taxon>
        <taxon>Bacillati</taxon>
        <taxon>Bacillota</taxon>
        <taxon>Bacilli</taxon>
        <taxon>Lactobacillales</taxon>
        <taxon>Lactobacillaceae</taxon>
        <taxon>Lactobacillus</taxon>
    </lineage>
</organism>
<dbReference type="InterPro" id="IPR017853">
    <property type="entry name" value="GH"/>
</dbReference>
<dbReference type="STRING" id="1423790.BN53_01380"/>
<proteinExistence type="predicted"/>
<comment type="caution">
    <text evidence="3">The sequence shown here is derived from an EMBL/GenBank/DDBJ whole genome shotgun (WGS) entry which is preliminary data.</text>
</comment>
<evidence type="ECO:0000259" key="1">
    <source>
        <dbReference type="Pfam" id="PF05913"/>
    </source>
</evidence>
<evidence type="ECO:0000313" key="4">
    <source>
        <dbReference type="Proteomes" id="UP000009311"/>
    </source>
</evidence>
<dbReference type="PANTHER" id="PTHR38435">
    <property type="match status" value="1"/>
</dbReference>
<protein>
    <submittedName>
        <fullName evidence="3">Outer surface protein</fullName>
    </submittedName>
</protein>
<dbReference type="PATRIC" id="fig|1423790.3.peg.677"/>
<dbReference type="Gene3D" id="3.20.20.70">
    <property type="entry name" value="Aldolase class I"/>
    <property type="match status" value="1"/>
</dbReference>
<dbReference type="SUPFAM" id="SSF51445">
    <property type="entry name" value="(Trans)glycosidases"/>
    <property type="match status" value="1"/>
</dbReference>
<dbReference type="InterPro" id="IPR029000">
    <property type="entry name" value="Cyclophilin-like_dom_sf"/>
</dbReference>
<dbReference type="eggNOG" id="COG3589">
    <property type="taxonomic scope" value="Bacteria"/>
</dbReference>
<dbReference type="AlphaFoldDB" id="I7IYW9"/>
<keyword evidence="4" id="KW-1185">Reference proteome</keyword>
<evidence type="ECO:0000313" key="3">
    <source>
        <dbReference type="EMBL" id="CCI84762.1"/>
    </source>
</evidence>